<keyword evidence="2" id="KW-0812">Transmembrane</keyword>
<evidence type="ECO:0000256" key="1">
    <source>
        <dbReference type="SAM" id="MobiDB-lite"/>
    </source>
</evidence>
<keyword evidence="2" id="KW-0472">Membrane</keyword>
<evidence type="ECO:0000256" key="2">
    <source>
        <dbReference type="SAM" id="Phobius"/>
    </source>
</evidence>
<accession>A0A1F5YE47</accession>
<comment type="caution">
    <text evidence="3">The sequence shown here is derived from an EMBL/GenBank/DDBJ whole genome shotgun (WGS) entry which is preliminary data.</text>
</comment>
<feature type="transmembrane region" description="Helical" evidence="2">
    <location>
        <begin position="230"/>
        <end position="246"/>
    </location>
</feature>
<dbReference type="EMBL" id="MFIV01000141">
    <property type="protein sequence ID" value="OGF98256.1"/>
    <property type="molecule type" value="Genomic_DNA"/>
</dbReference>
<keyword evidence="2" id="KW-1133">Transmembrane helix</keyword>
<protein>
    <recommendedName>
        <fullName evidence="5">Membrane protein 6-pyruvoyl-tetrahydropterin synthase-related domain-containing protein</fullName>
    </recommendedName>
</protein>
<dbReference type="PANTHER" id="PTHR38454:SF1">
    <property type="entry name" value="INTEGRAL MEMBRANE PROTEIN"/>
    <property type="match status" value="1"/>
</dbReference>
<evidence type="ECO:0000313" key="3">
    <source>
        <dbReference type="EMBL" id="OGF98256.1"/>
    </source>
</evidence>
<dbReference type="AlphaFoldDB" id="A0A1F5YE47"/>
<gene>
    <name evidence="3" type="ORF">A2Z86_03235</name>
</gene>
<dbReference type="PANTHER" id="PTHR38454">
    <property type="entry name" value="INTEGRAL MEMBRANE PROTEIN-RELATED"/>
    <property type="match status" value="1"/>
</dbReference>
<feature type="transmembrane region" description="Helical" evidence="2">
    <location>
        <begin position="437"/>
        <end position="459"/>
    </location>
</feature>
<feature type="transmembrane region" description="Helical" evidence="2">
    <location>
        <begin position="34"/>
        <end position="53"/>
    </location>
</feature>
<feature type="transmembrane region" description="Helical" evidence="2">
    <location>
        <begin position="510"/>
        <end position="530"/>
    </location>
</feature>
<feature type="transmembrane region" description="Helical" evidence="2">
    <location>
        <begin position="479"/>
        <end position="503"/>
    </location>
</feature>
<organism evidence="3 4">
    <name type="scientific">Candidatus Glassbacteria bacterium GWA2_58_10</name>
    <dbReference type="NCBI Taxonomy" id="1817865"/>
    <lineage>
        <taxon>Bacteria</taxon>
        <taxon>Candidatus Glassiibacteriota</taxon>
    </lineage>
</organism>
<evidence type="ECO:0008006" key="5">
    <source>
        <dbReference type="Google" id="ProtNLM"/>
    </source>
</evidence>
<feature type="transmembrane region" description="Helical" evidence="2">
    <location>
        <begin position="164"/>
        <end position="195"/>
    </location>
</feature>
<feature type="transmembrane region" description="Helical" evidence="2">
    <location>
        <begin position="365"/>
        <end position="386"/>
    </location>
</feature>
<feature type="transmembrane region" description="Helical" evidence="2">
    <location>
        <begin position="329"/>
        <end position="353"/>
    </location>
</feature>
<dbReference type="InterPro" id="IPR018580">
    <property type="entry name" value="Uncharacterised_YfhO"/>
</dbReference>
<reference evidence="3 4" key="1">
    <citation type="journal article" date="2016" name="Nat. Commun.">
        <title>Thousands of microbial genomes shed light on interconnected biogeochemical processes in an aquifer system.</title>
        <authorList>
            <person name="Anantharaman K."/>
            <person name="Brown C.T."/>
            <person name="Hug L.A."/>
            <person name="Sharon I."/>
            <person name="Castelle C.J."/>
            <person name="Probst A.J."/>
            <person name="Thomas B.C."/>
            <person name="Singh A."/>
            <person name="Wilkins M.J."/>
            <person name="Karaoz U."/>
            <person name="Brodie E.L."/>
            <person name="Williams K.H."/>
            <person name="Hubbard S.S."/>
            <person name="Banfield J.F."/>
        </authorList>
    </citation>
    <scope>NUCLEOTIDE SEQUENCE [LARGE SCALE GENOMIC DNA]</scope>
</reference>
<name>A0A1F5YE47_9BACT</name>
<feature type="transmembrane region" description="Helical" evidence="2">
    <location>
        <begin position="406"/>
        <end position="425"/>
    </location>
</feature>
<dbReference type="Pfam" id="PF09586">
    <property type="entry name" value="YfhO"/>
    <property type="match status" value="1"/>
</dbReference>
<feature type="region of interest" description="Disordered" evidence="1">
    <location>
        <begin position="1"/>
        <end position="31"/>
    </location>
</feature>
<proteinExistence type="predicted"/>
<sequence length="790" mass="87732">MFAMPPSGRSGRGGKRPAGRNAQDKPGRPPSDTLFSRSFPAVLLASLTLVYFWKLLTPFSASRCWLWEDFLFQNYPYRVFAATSLAAGHFPFWNPFVFAGQPFFADIQTAVLYPFNLVQALFVSRGSLSPYLVQAVELLHYFLAAIFTFRFLRLGEASREGALLGAVTFAFSGFMVTHAIHMNFIYVFVWLPLILELFERALSGSRFRHVLACALVLALSNMGGYPQYSLYIYCTLGLYWLVQEFARHGADGWSQKNLLRRLVILAFVSLAALGLNTFAYLPAAELARYTPRSEMTYAASTEHSLNPLFLFKLISPRFFGVQYPGTNSYWAGGYSAFWETCLFAGSLPLILALSSLGALRKNRHLLFAALLGALCLWLALGNYGLLYKLFFSYAPGFDRFRIPGRFSALVSFALALLAAHGWTRLTAQKEKTAARFFGSGPAYITLGLMSIALTALILLKTGALDNLSGAALADPVRKAAAAASLLASLSWLALSGSLIFLAVTRPGASARAGLGIAACLLVFAELYWFGAPFLKGDTAPDQLYQYNQTVAAFQQEGKKELFRINARSLENPGIMLLGRNQGSLHRLFLLEGYNPLQLKRRLAEIEKERRFDLLNVKYMIAIDYEHRTAGFVQRKTYLPRAFLLRHWRVAGEDEKILAALNGPDFNYRGEAILETDPGIDTPAAGSHIESKVEITSYEQNEIEISTVSDIPGILVLSEWDYPAWKAWVDGEPAKVLRADYALRAVALREGSHKVRFAYCSASFDKGLLLSLLTALILLAAFIVFSVKGRF</sequence>
<feature type="transmembrane region" description="Helical" evidence="2">
    <location>
        <begin position="258"/>
        <end position="281"/>
    </location>
</feature>
<feature type="transmembrane region" description="Helical" evidence="2">
    <location>
        <begin position="767"/>
        <end position="786"/>
    </location>
</feature>
<dbReference type="Proteomes" id="UP000176992">
    <property type="component" value="Unassembled WGS sequence"/>
</dbReference>
<feature type="transmembrane region" description="Helical" evidence="2">
    <location>
        <begin position="131"/>
        <end position="152"/>
    </location>
</feature>
<evidence type="ECO:0000313" key="4">
    <source>
        <dbReference type="Proteomes" id="UP000176992"/>
    </source>
</evidence>